<dbReference type="OrthoDB" id="302728at2759"/>
<evidence type="ECO:0000256" key="5">
    <source>
        <dbReference type="ARBA" id="ARBA00023136"/>
    </source>
</evidence>
<keyword evidence="2 7" id="KW-0808">Transferase</keyword>
<dbReference type="GO" id="GO:0005794">
    <property type="term" value="C:Golgi apparatus"/>
    <property type="evidence" value="ECO:0007669"/>
    <property type="project" value="TreeGrafter"/>
</dbReference>
<evidence type="ECO:0000256" key="4">
    <source>
        <dbReference type="ARBA" id="ARBA00022989"/>
    </source>
</evidence>
<feature type="transmembrane region" description="Helical" evidence="7">
    <location>
        <begin position="209"/>
        <end position="229"/>
    </location>
</feature>
<evidence type="ECO:0000256" key="6">
    <source>
        <dbReference type="ARBA" id="ARBA00023315"/>
    </source>
</evidence>
<protein>
    <recommendedName>
        <fullName evidence="7">Palmitoyltransferase</fullName>
        <ecNumber evidence="7">2.3.1.225</ecNumber>
    </recommendedName>
</protein>
<feature type="domain" description="Palmitoyltransferase DHHC" evidence="8">
    <location>
        <begin position="99"/>
        <end position="181"/>
    </location>
</feature>
<dbReference type="GO" id="GO:0006612">
    <property type="term" value="P:protein targeting to membrane"/>
    <property type="evidence" value="ECO:0007669"/>
    <property type="project" value="TreeGrafter"/>
</dbReference>
<gene>
    <name evidence="9" type="ORF">CLODIP_2_CD10355</name>
</gene>
<dbReference type="Pfam" id="PF01529">
    <property type="entry name" value="DHHC"/>
    <property type="match status" value="1"/>
</dbReference>
<dbReference type="GO" id="GO:0016020">
    <property type="term" value="C:membrane"/>
    <property type="evidence" value="ECO:0007669"/>
    <property type="project" value="UniProtKB-SubCell"/>
</dbReference>
<keyword evidence="4 7" id="KW-1133">Transmembrane helix</keyword>
<comment type="similarity">
    <text evidence="7">Belongs to the DHHC palmitoyltransferase family.</text>
</comment>
<evidence type="ECO:0000256" key="3">
    <source>
        <dbReference type="ARBA" id="ARBA00022692"/>
    </source>
</evidence>
<dbReference type="GO" id="GO:0019706">
    <property type="term" value="F:protein-cysteine S-palmitoyltransferase activity"/>
    <property type="evidence" value="ECO:0007669"/>
    <property type="project" value="UniProtKB-EC"/>
</dbReference>
<keyword evidence="6 7" id="KW-0012">Acyltransferase</keyword>
<feature type="transmembrane region" description="Helical" evidence="7">
    <location>
        <begin position="55"/>
        <end position="72"/>
    </location>
</feature>
<dbReference type="EC" id="2.3.1.225" evidence="7"/>
<reference evidence="9 10" key="1">
    <citation type="submission" date="2020-04" db="EMBL/GenBank/DDBJ databases">
        <authorList>
            <person name="Alioto T."/>
            <person name="Alioto T."/>
            <person name="Gomez Garrido J."/>
        </authorList>
    </citation>
    <scope>NUCLEOTIDE SEQUENCE [LARGE SCALE GENOMIC DNA]</scope>
</reference>
<accession>A0A8S1DMP7</accession>
<evidence type="ECO:0000256" key="1">
    <source>
        <dbReference type="ARBA" id="ARBA00004141"/>
    </source>
</evidence>
<evidence type="ECO:0000259" key="8">
    <source>
        <dbReference type="Pfam" id="PF01529"/>
    </source>
</evidence>
<comment type="subcellular location">
    <subcellularLocation>
        <location evidence="1">Membrane</location>
        <topology evidence="1">Multi-pass membrane protein</topology>
    </subcellularLocation>
</comment>
<feature type="transmembrane region" description="Helical" evidence="7">
    <location>
        <begin position="176"/>
        <end position="197"/>
    </location>
</feature>
<comment type="catalytic activity">
    <reaction evidence="7">
        <text>L-cysteinyl-[protein] + hexadecanoyl-CoA = S-hexadecanoyl-L-cysteinyl-[protein] + CoA</text>
        <dbReference type="Rhea" id="RHEA:36683"/>
        <dbReference type="Rhea" id="RHEA-COMP:10131"/>
        <dbReference type="Rhea" id="RHEA-COMP:11032"/>
        <dbReference type="ChEBI" id="CHEBI:29950"/>
        <dbReference type="ChEBI" id="CHEBI:57287"/>
        <dbReference type="ChEBI" id="CHEBI:57379"/>
        <dbReference type="ChEBI" id="CHEBI:74151"/>
        <dbReference type="EC" id="2.3.1.225"/>
    </reaction>
</comment>
<dbReference type="AlphaFoldDB" id="A0A8S1DMP7"/>
<name>A0A8S1DMP7_9INSE</name>
<dbReference type="GO" id="GO:0005783">
    <property type="term" value="C:endoplasmic reticulum"/>
    <property type="evidence" value="ECO:0007669"/>
    <property type="project" value="TreeGrafter"/>
</dbReference>
<evidence type="ECO:0000256" key="7">
    <source>
        <dbReference type="RuleBase" id="RU079119"/>
    </source>
</evidence>
<comment type="domain">
    <text evidence="7">The DHHC domain is required for palmitoyltransferase activity.</text>
</comment>
<organism evidence="9 10">
    <name type="scientific">Cloeon dipterum</name>
    <dbReference type="NCBI Taxonomy" id="197152"/>
    <lineage>
        <taxon>Eukaryota</taxon>
        <taxon>Metazoa</taxon>
        <taxon>Ecdysozoa</taxon>
        <taxon>Arthropoda</taxon>
        <taxon>Hexapoda</taxon>
        <taxon>Insecta</taxon>
        <taxon>Pterygota</taxon>
        <taxon>Palaeoptera</taxon>
        <taxon>Ephemeroptera</taxon>
        <taxon>Pisciforma</taxon>
        <taxon>Baetidae</taxon>
        <taxon>Cloeon</taxon>
    </lineage>
</organism>
<evidence type="ECO:0000313" key="9">
    <source>
        <dbReference type="EMBL" id="CAB3382356.1"/>
    </source>
</evidence>
<dbReference type="InterPro" id="IPR001594">
    <property type="entry name" value="Palmitoyltrfase_DHHC"/>
</dbReference>
<evidence type="ECO:0000256" key="2">
    <source>
        <dbReference type="ARBA" id="ARBA00022679"/>
    </source>
</evidence>
<dbReference type="Proteomes" id="UP000494165">
    <property type="component" value="Unassembled WGS sequence"/>
</dbReference>
<feature type="transmembrane region" description="Helical" evidence="7">
    <location>
        <begin position="146"/>
        <end position="164"/>
    </location>
</feature>
<proteinExistence type="inferred from homology"/>
<comment type="caution">
    <text evidence="9">The sequence shown here is derived from an EMBL/GenBank/DDBJ whole genome shotgun (WGS) entry which is preliminary data.</text>
</comment>
<dbReference type="EMBL" id="CADEPI010000267">
    <property type="protein sequence ID" value="CAB3382356.1"/>
    <property type="molecule type" value="Genomic_DNA"/>
</dbReference>
<keyword evidence="5 7" id="KW-0472">Membrane</keyword>
<feature type="transmembrane region" description="Helical" evidence="7">
    <location>
        <begin position="20"/>
        <end position="43"/>
    </location>
</feature>
<sequence>MLPVPAAPRSSGVIRGRRWVLVLLRSVPFVMLLSTLATVVWTVQVLWATGATWLFVYYLPVVVQVYLNWAAVRVSRDRFDVREVTGRSAVVRNGTLLQRTYFCPRCRVDTSYECRHCPLCEACVAQRGHHCFLLGTCITRYSMKHFMVICVYGAAACFFSGLTFLSDCKMPRAVVYLAPVALGYYLSGVISFSKLVYSFVINLELSSGLLIVGFTVHHLFMAAVGRLPYCNQEDVERGSWRNLVELFDGPLGFLNFVVPFSAVANKRVNSNKLQSYSKSV</sequence>
<evidence type="ECO:0000313" key="10">
    <source>
        <dbReference type="Proteomes" id="UP000494165"/>
    </source>
</evidence>
<dbReference type="InterPro" id="IPR039859">
    <property type="entry name" value="PFA4/ZDH16/20/ERF2-like"/>
</dbReference>
<keyword evidence="10" id="KW-1185">Reference proteome</keyword>
<keyword evidence="3 7" id="KW-0812">Transmembrane</keyword>
<dbReference type="PROSITE" id="PS50216">
    <property type="entry name" value="DHHC"/>
    <property type="match status" value="1"/>
</dbReference>
<dbReference type="PANTHER" id="PTHR22883">
    <property type="entry name" value="ZINC FINGER DHHC DOMAIN CONTAINING PROTEIN"/>
    <property type="match status" value="1"/>
</dbReference>